<feature type="signal peptide" evidence="1">
    <location>
        <begin position="1"/>
        <end position="18"/>
    </location>
</feature>
<feature type="chain" id="PRO_5040339884" evidence="1">
    <location>
        <begin position="19"/>
        <end position="233"/>
    </location>
</feature>
<sequence length="233" mass="25520">MKFSNTITTFSFLTLTAAHSWLSCTDHDNKNIIDWMKSNVTECVPVLPIRPDCIVDPLMPWFAYLCKGWPRAKQNPGDWQDESSNYLWSINEATAKVDTHAYHPSQRTPTYFTFASDPALPHHTAPAAMATSTPGGTIKLMYGGNGYSRGANAGGNGDAGRVGFTPSFLMQENGFSEEAIMFPDDDKVVTPNQGLVDKGNWMSLKLPGVYGGGTTYDGLGVELGWEAKIHDVF</sequence>
<dbReference type="OrthoDB" id="5276978at2759"/>
<accession>A0A9P4HGD3</accession>
<protein>
    <submittedName>
        <fullName evidence="2">Uncharacterized protein</fullName>
    </submittedName>
</protein>
<evidence type="ECO:0000313" key="3">
    <source>
        <dbReference type="Proteomes" id="UP000799777"/>
    </source>
</evidence>
<dbReference type="Proteomes" id="UP000799777">
    <property type="component" value="Unassembled WGS sequence"/>
</dbReference>
<comment type="caution">
    <text evidence="2">The sequence shown here is derived from an EMBL/GenBank/DDBJ whole genome shotgun (WGS) entry which is preliminary data.</text>
</comment>
<dbReference type="EMBL" id="ML978170">
    <property type="protein sequence ID" value="KAF2032782.1"/>
    <property type="molecule type" value="Genomic_DNA"/>
</dbReference>
<dbReference type="AlphaFoldDB" id="A0A9P4HGD3"/>
<reference evidence="2" key="1">
    <citation type="journal article" date="2020" name="Stud. Mycol.">
        <title>101 Dothideomycetes genomes: a test case for predicting lifestyles and emergence of pathogens.</title>
        <authorList>
            <person name="Haridas S."/>
            <person name="Albert R."/>
            <person name="Binder M."/>
            <person name="Bloem J."/>
            <person name="Labutti K."/>
            <person name="Salamov A."/>
            <person name="Andreopoulos B."/>
            <person name="Baker S."/>
            <person name="Barry K."/>
            <person name="Bills G."/>
            <person name="Bluhm B."/>
            <person name="Cannon C."/>
            <person name="Castanera R."/>
            <person name="Culley D."/>
            <person name="Daum C."/>
            <person name="Ezra D."/>
            <person name="Gonzalez J."/>
            <person name="Henrissat B."/>
            <person name="Kuo A."/>
            <person name="Liang C."/>
            <person name="Lipzen A."/>
            <person name="Lutzoni F."/>
            <person name="Magnuson J."/>
            <person name="Mondo S."/>
            <person name="Nolan M."/>
            <person name="Ohm R."/>
            <person name="Pangilinan J."/>
            <person name="Park H.-J."/>
            <person name="Ramirez L."/>
            <person name="Alfaro M."/>
            <person name="Sun H."/>
            <person name="Tritt A."/>
            <person name="Yoshinaga Y."/>
            <person name="Zwiers L.-H."/>
            <person name="Turgeon B."/>
            <person name="Goodwin S."/>
            <person name="Spatafora J."/>
            <person name="Crous P."/>
            <person name="Grigoriev I."/>
        </authorList>
    </citation>
    <scope>NUCLEOTIDE SEQUENCE</scope>
    <source>
        <strain evidence="2">CBS 110217</strain>
    </source>
</reference>
<keyword evidence="1" id="KW-0732">Signal</keyword>
<keyword evidence="3" id="KW-1185">Reference proteome</keyword>
<evidence type="ECO:0000313" key="2">
    <source>
        <dbReference type="EMBL" id="KAF2032782.1"/>
    </source>
</evidence>
<dbReference type="PROSITE" id="PS51257">
    <property type="entry name" value="PROKAR_LIPOPROTEIN"/>
    <property type="match status" value="1"/>
</dbReference>
<proteinExistence type="predicted"/>
<organism evidence="2 3">
    <name type="scientific">Setomelanomma holmii</name>
    <dbReference type="NCBI Taxonomy" id="210430"/>
    <lineage>
        <taxon>Eukaryota</taxon>
        <taxon>Fungi</taxon>
        <taxon>Dikarya</taxon>
        <taxon>Ascomycota</taxon>
        <taxon>Pezizomycotina</taxon>
        <taxon>Dothideomycetes</taxon>
        <taxon>Pleosporomycetidae</taxon>
        <taxon>Pleosporales</taxon>
        <taxon>Pleosporineae</taxon>
        <taxon>Phaeosphaeriaceae</taxon>
        <taxon>Setomelanomma</taxon>
    </lineage>
</organism>
<name>A0A9P4HGD3_9PLEO</name>
<evidence type="ECO:0000256" key="1">
    <source>
        <dbReference type="SAM" id="SignalP"/>
    </source>
</evidence>
<gene>
    <name evidence="2" type="ORF">EK21DRAFT_109527</name>
</gene>